<dbReference type="InterPro" id="IPR005467">
    <property type="entry name" value="His_kinase_dom"/>
</dbReference>
<dbReference type="CDD" id="cd00075">
    <property type="entry name" value="HATPase"/>
    <property type="match status" value="1"/>
</dbReference>
<evidence type="ECO:0000256" key="1">
    <source>
        <dbReference type="ARBA" id="ARBA00000085"/>
    </source>
</evidence>
<dbReference type="GO" id="GO:0016020">
    <property type="term" value="C:membrane"/>
    <property type="evidence" value="ECO:0007669"/>
    <property type="project" value="UniProtKB-SubCell"/>
</dbReference>
<evidence type="ECO:0000256" key="7">
    <source>
        <dbReference type="ARBA" id="ARBA00022777"/>
    </source>
</evidence>
<keyword evidence="7 13" id="KW-0418">Kinase</keyword>
<dbReference type="SMART" id="SM00304">
    <property type="entry name" value="HAMP"/>
    <property type="match status" value="1"/>
</dbReference>
<dbReference type="AlphaFoldDB" id="A0A4Q1B3Z9"/>
<dbReference type="SUPFAM" id="SSF158472">
    <property type="entry name" value="HAMP domain-like"/>
    <property type="match status" value="1"/>
</dbReference>
<protein>
    <recommendedName>
        <fullName evidence="3">histidine kinase</fullName>
        <ecNumber evidence="3">2.7.13.3</ecNumber>
    </recommendedName>
</protein>
<dbReference type="Gene3D" id="6.10.340.10">
    <property type="match status" value="1"/>
</dbReference>
<dbReference type="NCBIfam" id="NF038389">
    <property type="entry name" value="ArsS_fam_HK"/>
    <property type="match status" value="1"/>
</dbReference>
<name>A0A4Q1B3Z9_9BACT</name>
<dbReference type="Proteomes" id="UP000289718">
    <property type="component" value="Unassembled WGS sequence"/>
</dbReference>
<dbReference type="Pfam" id="PF00672">
    <property type="entry name" value="HAMP"/>
    <property type="match status" value="1"/>
</dbReference>
<keyword evidence="4" id="KW-0597">Phosphoprotein</keyword>
<evidence type="ECO:0000313" key="14">
    <source>
        <dbReference type="Proteomes" id="UP000289718"/>
    </source>
</evidence>
<dbReference type="Pfam" id="PF02518">
    <property type="entry name" value="HATPase_c"/>
    <property type="match status" value="1"/>
</dbReference>
<dbReference type="PROSITE" id="PS50109">
    <property type="entry name" value="HIS_KIN"/>
    <property type="match status" value="1"/>
</dbReference>
<comment type="subcellular location">
    <subcellularLocation>
        <location evidence="2">Membrane</location>
        <topology evidence="2">Multi-pass membrane protein</topology>
    </subcellularLocation>
</comment>
<gene>
    <name evidence="13" type="ORF">CP965_07075</name>
</gene>
<dbReference type="SUPFAM" id="SSF55874">
    <property type="entry name" value="ATPase domain of HSP90 chaperone/DNA topoisomerase II/histidine kinase"/>
    <property type="match status" value="1"/>
</dbReference>
<dbReference type="GO" id="GO:0000155">
    <property type="term" value="F:phosphorelay sensor kinase activity"/>
    <property type="evidence" value="ECO:0007669"/>
    <property type="project" value="InterPro"/>
</dbReference>
<dbReference type="InterPro" id="IPR047994">
    <property type="entry name" value="ArsS-like"/>
</dbReference>
<evidence type="ECO:0000256" key="3">
    <source>
        <dbReference type="ARBA" id="ARBA00012438"/>
    </source>
</evidence>
<keyword evidence="9 10" id="KW-0472">Membrane</keyword>
<organism evidence="13 14">
    <name type="scientific">Halarcobacter mediterraneus</name>
    <dbReference type="NCBI Taxonomy" id="2023153"/>
    <lineage>
        <taxon>Bacteria</taxon>
        <taxon>Pseudomonadati</taxon>
        <taxon>Campylobacterota</taxon>
        <taxon>Epsilonproteobacteria</taxon>
        <taxon>Campylobacterales</taxon>
        <taxon>Arcobacteraceae</taxon>
        <taxon>Halarcobacter</taxon>
    </lineage>
</organism>
<accession>A0A4Q1B3Z9</accession>
<dbReference type="SUPFAM" id="SSF47384">
    <property type="entry name" value="Homodimeric domain of signal transducing histidine kinase"/>
    <property type="match status" value="1"/>
</dbReference>
<dbReference type="InterPro" id="IPR036890">
    <property type="entry name" value="HATPase_C_sf"/>
</dbReference>
<feature type="domain" description="HAMP" evidence="12">
    <location>
        <begin position="157"/>
        <end position="209"/>
    </location>
</feature>
<keyword evidence="5" id="KW-0808">Transferase</keyword>
<evidence type="ECO:0000259" key="12">
    <source>
        <dbReference type="PROSITE" id="PS50885"/>
    </source>
</evidence>
<reference evidence="13 14" key="1">
    <citation type="submission" date="2017-09" db="EMBL/GenBank/DDBJ databases">
        <title>Genomics of the genus Arcobacter.</title>
        <authorList>
            <person name="Perez-Cataluna A."/>
            <person name="Figueras M.J."/>
            <person name="Salas-Masso N."/>
        </authorList>
    </citation>
    <scope>NUCLEOTIDE SEQUENCE [LARGE SCALE GENOMIC DNA]</scope>
    <source>
        <strain evidence="13 14">F156-34</strain>
    </source>
</reference>
<dbReference type="Pfam" id="PF00512">
    <property type="entry name" value="HisKA"/>
    <property type="match status" value="1"/>
</dbReference>
<feature type="transmembrane region" description="Helical" evidence="10">
    <location>
        <begin position="131"/>
        <end position="156"/>
    </location>
</feature>
<dbReference type="OrthoDB" id="9812241at2"/>
<evidence type="ECO:0000256" key="10">
    <source>
        <dbReference type="SAM" id="Phobius"/>
    </source>
</evidence>
<dbReference type="InterPro" id="IPR003661">
    <property type="entry name" value="HisK_dim/P_dom"/>
</dbReference>
<dbReference type="EC" id="2.7.13.3" evidence="3"/>
<dbReference type="PANTHER" id="PTHR45528">
    <property type="entry name" value="SENSOR HISTIDINE KINASE CPXA"/>
    <property type="match status" value="1"/>
</dbReference>
<dbReference type="InterPro" id="IPR003660">
    <property type="entry name" value="HAMP_dom"/>
</dbReference>
<evidence type="ECO:0000256" key="5">
    <source>
        <dbReference type="ARBA" id="ARBA00022679"/>
    </source>
</evidence>
<keyword evidence="8 10" id="KW-1133">Transmembrane helix</keyword>
<dbReference type="RefSeq" id="WP_129061378.1">
    <property type="nucleotide sequence ID" value="NZ_NXIE01000002.1"/>
</dbReference>
<dbReference type="CDD" id="cd06225">
    <property type="entry name" value="HAMP"/>
    <property type="match status" value="1"/>
</dbReference>
<dbReference type="SMART" id="SM00387">
    <property type="entry name" value="HATPase_c"/>
    <property type="match status" value="1"/>
</dbReference>
<evidence type="ECO:0000256" key="2">
    <source>
        <dbReference type="ARBA" id="ARBA00004141"/>
    </source>
</evidence>
<proteinExistence type="predicted"/>
<dbReference type="PANTHER" id="PTHR45528:SF12">
    <property type="entry name" value="SENSOR HISTIDINE KINASE ARSS"/>
    <property type="match status" value="1"/>
</dbReference>
<dbReference type="CDD" id="cd00082">
    <property type="entry name" value="HisKA"/>
    <property type="match status" value="1"/>
</dbReference>
<evidence type="ECO:0000256" key="9">
    <source>
        <dbReference type="ARBA" id="ARBA00023136"/>
    </source>
</evidence>
<dbReference type="SMART" id="SM00388">
    <property type="entry name" value="HisKA"/>
    <property type="match status" value="1"/>
</dbReference>
<evidence type="ECO:0000256" key="6">
    <source>
        <dbReference type="ARBA" id="ARBA00022692"/>
    </source>
</evidence>
<evidence type="ECO:0000313" key="13">
    <source>
        <dbReference type="EMBL" id="RXK13555.1"/>
    </source>
</evidence>
<dbReference type="InterPro" id="IPR050398">
    <property type="entry name" value="HssS/ArlS-like"/>
</dbReference>
<keyword evidence="14" id="KW-1185">Reference proteome</keyword>
<keyword evidence="6 10" id="KW-0812">Transmembrane</keyword>
<comment type="caution">
    <text evidence="13">The sequence shown here is derived from an EMBL/GenBank/DDBJ whole genome shotgun (WGS) entry which is preliminary data.</text>
</comment>
<comment type="catalytic activity">
    <reaction evidence="1">
        <text>ATP + protein L-histidine = ADP + protein N-phospho-L-histidine.</text>
        <dbReference type="EC" id="2.7.13.3"/>
    </reaction>
</comment>
<dbReference type="Gene3D" id="1.10.287.130">
    <property type="match status" value="1"/>
</dbReference>
<dbReference type="InterPro" id="IPR036097">
    <property type="entry name" value="HisK_dim/P_sf"/>
</dbReference>
<dbReference type="InterPro" id="IPR003594">
    <property type="entry name" value="HATPase_dom"/>
</dbReference>
<feature type="transmembrane region" description="Helical" evidence="10">
    <location>
        <begin position="7"/>
        <end position="30"/>
    </location>
</feature>
<evidence type="ECO:0000259" key="11">
    <source>
        <dbReference type="PROSITE" id="PS50109"/>
    </source>
</evidence>
<evidence type="ECO:0000256" key="4">
    <source>
        <dbReference type="ARBA" id="ARBA00022553"/>
    </source>
</evidence>
<evidence type="ECO:0000256" key="8">
    <source>
        <dbReference type="ARBA" id="ARBA00022989"/>
    </source>
</evidence>
<dbReference type="EMBL" id="NXIE01000002">
    <property type="protein sequence ID" value="RXK13555.1"/>
    <property type="molecule type" value="Genomic_DNA"/>
</dbReference>
<feature type="domain" description="Histidine kinase" evidence="11">
    <location>
        <begin position="217"/>
        <end position="406"/>
    </location>
</feature>
<dbReference type="Gene3D" id="3.30.565.10">
    <property type="entry name" value="Histidine kinase-like ATPase, C-terminal domain"/>
    <property type="match status" value="1"/>
</dbReference>
<dbReference type="PROSITE" id="PS50885">
    <property type="entry name" value="HAMP"/>
    <property type="match status" value="1"/>
</dbReference>
<sequence length="406" mass="47092">MIRNISISAFINTIFILALIAISLTFAIFIKLDKQRYNITMQKKYELVAESILKSLSNKPTKNGLKFIIDQFKMIQIQDNKRKLNIINKGKTLILRDTAEGIYRIFSTDDILYIYVQRDGYNLMIKDTQTYTYNLIIISLAIAISLGVLFSLYYILKRKLKPLRNLNNEIKKFSEGDCNVRIKYHSKDEIGTIAKTFDEALTQINNQRKSKDLFMRNMMHELKTPITKAMFIAETLEDKKKRDMLQKAFHRMDDIIKELAMVEKLTSSNTFLYKELTSFFKIYNRTIEIALLSPDKISTKIQDFNLNADTAMLSVALKNLIDNAIKFSPNAHAILNANKHRIDIISQGEPLKENLEYYTEPFSQEEKRSDGFGLGLYIVKTIANLHGYKLIYKHNKGKNIFSILID</sequence>